<dbReference type="HOGENOM" id="CLU_022730_2_1_1"/>
<dbReference type="GO" id="GO:0005737">
    <property type="term" value="C:cytoplasm"/>
    <property type="evidence" value="ECO:0007669"/>
    <property type="project" value="TreeGrafter"/>
</dbReference>
<dbReference type="OrthoDB" id="512662at2759"/>
<sequence length="490" mass="53334">MSSPTHDRSIFDALAARLDKDPGTPVNEPTESFWQVPQLPIADARSEHLPEDADVVVIGSGIAGISTSLHLLKQDRSLKIVMLEARSAISGATGRNGGHIKAVPWADYYALKEEFGKESAIKITKFRLSHLDALVGEAAALGEAGKVGLVRRVEGVSGVYDEEGWKLAKVKLHSFLEDFPEEKGKWTICEDQAELKQLGLANSYGCIRGRSGAAWPYRFLGCILTQMLSEGQLSLETQTAAQEVRRTQSTSYPYEVHTSRGVISTKHVIHCTNAYTAHLLPALKGKLWPLRGQMTVQSVPEAFPRVGGTRSWSAIWATGFDYITQSPAEDGLLYLGGGFLQGGPEKDQDLGSTDDSALSAQCLEHLEAVPSKAFVHGTGAKVEKKWTGIMGFTGDGLPMVDRVRSYLSGREECESALGGEWIAAGWDGYGMVHCWLAGKALAAMVTGHEDEVLDWFPRDEFACSKERLDKMSAEGALRRFFGSLTSENKG</sequence>
<dbReference type="Pfam" id="PF01266">
    <property type="entry name" value="DAO"/>
    <property type="match status" value="1"/>
</dbReference>
<dbReference type="SUPFAM" id="SSF51905">
    <property type="entry name" value="FAD/NAD(P)-binding domain"/>
    <property type="match status" value="1"/>
</dbReference>
<gene>
    <name evidence="2" type="ORF">PV11_04587</name>
</gene>
<dbReference type="Gene3D" id="3.30.9.10">
    <property type="entry name" value="D-Amino Acid Oxidase, subunit A, domain 2"/>
    <property type="match status" value="1"/>
</dbReference>
<dbReference type="Proteomes" id="UP000053599">
    <property type="component" value="Unassembled WGS sequence"/>
</dbReference>
<dbReference type="STRING" id="1016849.A0A0D1YI05"/>
<dbReference type="Gene3D" id="3.50.50.60">
    <property type="entry name" value="FAD/NAD(P)-binding domain"/>
    <property type="match status" value="1"/>
</dbReference>
<name>A0A0D1YI05_9EURO</name>
<dbReference type="PANTHER" id="PTHR13847">
    <property type="entry name" value="SARCOSINE DEHYDROGENASE-RELATED"/>
    <property type="match status" value="1"/>
</dbReference>
<proteinExistence type="predicted"/>
<dbReference type="AlphaFoldDB" id="A0A0D1YI05"/>
<dbReference type="EMBL" id="KN846952">
    <property type="protein sequence ID" value="KIV82477.1"/>
    <property type="molecule type" value="Genomic_DNA"/>
</dbReference>
<accession>A0A0D1YI05</accession>
<evidence type="ECO:0000313" key="2">
    <source>
        <dbReference type="EMBL" id="KIV82477.1"/>
    </source>
</evidence>
<dbReference type="PANTHER" id="PTHR13847:SF213">
    <property type="entry name" value="DEPENDENT OXIDOREDUCTASE, PUTATIVE-RELATED"/>
    <property type="match status" value="1"/>
</dbReference>
<reference evidence="2 3" key="1">
    <citation type="submission" date="2015-01" db="EMBL/GenBank/DDBJ databases">
        <title>The Genome Sequence of Exophiala sideris CBS121828.</title>
        <authorList>
            <consortium name="The Broad Institute Genomics Platform"/>
            <person name="Cuomo C."/>
            <person name="de Hoog S."/>
            <person name="Gorbushina A."/>
            <person name="Stielow B."/>
            <person name="Teixiera M."/>
            <person name="Abouelleil A."/>
            <person name="Chapman S.B."/>
            <person name="Priest M."/>
            <person name="Young S.K."/>
            <person name="Wortman J."/>
            <person name="Nusbaum C."/>
            <person name="Birren B."/>
        </authorList>
    </citation>
    <scope>NUCLEOTIDE SEQUENCE [LARGE SCALE GENOMIC DNA]</scope>
    <source>
        <strain evidence="2 3">CBS 121828</strain>
    </source>
</reference>
<feature type="domain" description="FAD dependent oxidoreductase" evidence="1">
    <location>
        <begin position="54"/>
        <end position="444"/>
    </location>
</feature>
<evidence type="ECO:0000313" key="3">
    <source>
        <dbReference type="Proteomes" id="UP000053599"/>
    </source>
</evidence>
<evidence type="ECO:0000259" key="1">
    <source>
        <dbReference type="Pfam" id="PF01266"/>
    </source>
</evidence>
<dbReference type="InterPro" id="IPR006076">
    <property type="entry name" value="FAD-dep_OxRdtase"/>
</dbReference>
<protein>
    <recommendedName>
        <fullName evidence="1">FAD dependent oxidoreductase domain-containing protein</fullName>
    </recommendedName>
</protein>
<dbReference type="InterPro" id="IPR036188">
    <property type="entry name" value="FAD/NAD-bd_sf"/>
</dbReference>
<organism evidence="2 3">
    <name type="scientific">Exophiala sideris</name>
    <dbReference type="NCBI Taxonomy" id="1016849"/>
    <lineage>
        <taxon>Eukaryota</taxon>
        <taxon>Fungi</taxon>
        <taxon>Dikarya</taxon>
        <taxon>Ascomycota</taxon>
        <taxon>Pezizomycotina</taxon>
        <taxon>Eurotiomycetes</taxon>
        <taxon>Chaetothyriomycetidae</taxon>
        <taxon>Chaetothyriales</taxon>
        <taxon>Herpotrichiellaceae</taxon>
        <taxon>Exophiala</taxon>
    </lineage>
</organism>